<evidence type="ECO:0000256" key="8">
    <source>
        <dbReference type="ARBA" id="ARBA00023204"/>
    </source>
</evidence>
<dbReference type="Proteomes" id="UP000298625">
    <property type="component" value="Segment"/>
</dbReference>
<dbReference type="EMBL" id="MK314712">
    <property type="protein sequence ID" value="QCI57554.1"/>
    <property type="molecule type" value="Genomic_DNA"/>
</dbReference>
<evidence type="ECO:0000313" key="9">
    <source>
        <dbReference type="EMBL" id="QCI57160.1"/>
    </source>
</evidence>
<dbReference type="InterPro" id="IPR006932">
    <property type="entry name" value="HJ-resolvase_A22"/>
</dbReference>
<gene>
    <name evidence="9" type="ORF">44.1rMVA_130</name>
    <name evidence="10" type="ORF">44/47.1_rMVA_135</name>
    <name evidence="11" type="ORF">47.1rMVA_134</name>
    <name evidence="12" type="ORF">51.2rMVA_142</name>
</gene>
<evidence type="ECO:0000256" key="6">
    <source>
        <dbReference type="ARBA" id="ARBA00022842"/>
    </source>
</evidence>
<evidence type="ECO:0000256" key="1">
    <source>
        <dbReference type="ARBA" id="ARBA00001946"/>
    </source>
</evidence>
<protein>
    <submittedName>
        <fullName evidence="9">Palmitylprotein</fullName>
    </submittedName>
</protein>
<accession>A0A2I6TDY1</accession>
<dbReference type="GO" id="GO:0000287">
    <property type="term" value="F:magnesium ion binding"/>
    <property type="evidence" value="ECO:0007669"/>
    <property type="project" value="InterPro"/>
</dbReference>
<keyword evidence="5" id="KW-0378">Hydrolase</keyword>
<dbReference type="Proteomes" id="UP000298571">
    <property type="component" value="Segment"/>
</dbReference>
<evidence type="ECO:0000313" key="12">
    <source>
        <dbReference type="EMBL" id="QCI57752.1"/>
    </source>
</evidence>
<dbReference type="Proteomes" id="UP000298666">
    <property type="component" value="Segment"/>
</dbReference>
<evidence type="ECO:0000256" key="3">
    <source>
        <dbReference type="ARBA" id="ARBA00022722"/>
    </source>
</evidence>
<evidence type="ECO:0000256" key="7">
    <source>
        <dbReference type="ARBA" id="ARBA00023172"/>
    </source>
</evidence>
<keyword evidence="3" id="KW-0540">Nuclease</keyword>
<comment type="similarity">
    <text evidence="2">Belongs to the RuvC family. Poxviruses-type subfamily.</text>
</comment>
<dbReference type="GO" id="GO:0006310">
    <property type="term" value="P:DNA recombination"/>
    <property type="evidence" value="ECO:0007669"/>
    <property type="project" value="UniProtKB-KW"/>
</dbReference>
<evidence type="ECO:0000256" key="4">
    <source>
        <dbReference type="ARBA" id="ARBA00022763"/>
    </source>
</evidence>
<dbReference type="SUPFAM" id="SSF53098">
    <property type="entry name" value="Ribonuclease H-like"/>
    <property type="match status" value="1"/>
</dbReference>
<dbReference type="EMBL" id="MK314711">
    <property type="protein sequence ID" value="QCI57358.1"/>
    <property type="molecule type" value="Genomic_DNA"/>
</dbReference>
<proteinExistence type="inferred from homology"/>
<dbReference type="GO" id="GO:0016788">
    <property type="term" value="F:hydrolase activity, acting on ester bonds"/>
    <property type="evidence" value="ECO:0007669"/>
    <property type="project" value="InterPro"/>
</dbReference>
<evidence type="ECO:0000313" key="10">
    <source>
        <dbReference type="EMBL" id="QCI57358.1"/>
    </source>
</evidence>
<reference evidence="9" key="1">
    <citation type="submission" date="2018-12" db="EMBL/GenBank/DDBJ databases">
        <title>Identification of additional Vaccinia host-range genes.</title>
        <authorList>
            <person name="Mendez-Rios J.D."/>
            <person name="Wyatt L.S."/>
            <person name="Moss B."/>
        </authorList>
    </citation>
    <scope>NUCLEOTIDE SEQUENCE [LARGE SCALE GENOMIC DNA]</scope>
    <source>
        <strain evidence="9">44.1 rMVA</strain>
        <strain evidence="10">44/47.1 rMVA</strain>
        <strain evidence="11">47.1 rMVA</strain>
        <strain evidence="12">51.2 rMVA</strain>
    </source>
</reference>
<keyword evidence="8" id="KW-0234">DNA repair</keyword>
<dbReference type="GO" id="GO:0006281">
    <property type="term" value="P:DNA repair"/>
    <property type="evidence" value="ECO:0007669"/>
    <property type="project" value="UniProtKB-KW"/>
</dbReference>
<dbReference type="Proteomes" id="UP000298696">
    <property type="component" value="Segment"/>
</dbReference>
<organism evidence="9">
    <name type="scientific">Vaccinia virus</name>
    <name type="common">VACV</name>
    <name type="synonym">Orthopoxvirus vaccinia</name>
    <dbReference type="NCBI Taxonomy" id="10245"/>
    <lineage>
        <taxon>Viruses</taxon>
        <taxon>Varidnaviria</taxon>
        <taxon>Bamfordvirae</taxon>
        <taxon>Nucleocytoviricota</taxon>
        <taxon>Pokkesviricetes</taxon>
        <taxon>Chitovirales</taxon>
        <taxon>Poxviridae</taxon>
        <taxon>Chordopoxvirinae</taxon>
        <taxon>Orthopoxvirus</taxon>
    </lineage>
</organism>
<sequence length="191" mass="22424">MRLYMETLTSSSQSLISSPMSKKDYSSEIICAFDIGAKNPARTVLEVKDNSVRVLDISKLDWSSDWERHIAKDLSQYEYTTVLLERQPRRSPYVKFIYFIKGFLYHTSAAKVICVSPVMSGNSYRDRKKRSVEAFLDWMDTFGLRDSVPDRRKLDDVADSFNLAMRYVLDKWNTNYTPYNRCKSRNYIKKM</sequence>
<dbReference type="GO" id="GO:0004518">
    <property type="term" value="F:nuclease activity"/>
    <property type="evidence" value="ECO:0007669"/>
    <property type="project" value="UniProtKB-KW"/>
</dbReference>
<evidence type="ECO:0000313" key="11">
    <source>
        <dbReference type="EMBL" id="QCI57554.1"/>
    </source>
</evidence>
<name>A0A2I6TDY1_VACCV</name>
<dbReference type="GO" id="GO:0000400">
    <property type="term" value="F:four-way junction DNA binding"/>
    <property type="evidence" value="ECO:0007669"/>
    <property type="project" value="InterPro"/>
</dbReference>
<keyword evidence="4" id="KW-0227">DNA damage</keyword>
<dbReference type="InterPro" id="IPR012337">
    <property type="entry name" value="RNaseH-like_sf"/>
</dbReference>
<comment type="cofactor">
    <cofactor evidence="1">
        <name>Mg(2+)</name>
        <dbReference type="ChEBI" id="CHEBI:18420"/>
    </cofactor>
</comment>
<keyword evidence="7" id="KW-0233">DNA recombination</keyword>
<evidence type="ECO:0000256" key="2">
    <source>
        <dbReference type="ARBA" id="ARBA00008810"/>
    </source>
</evidence>
<dbReference type="EMBL" id="MK314710">
    <property type="protein sequence ID" value="QCI57160.1"/>
    <property type="molecule type" value="Genomic_DNA"/>
</dbReference>
<keyword evidence="6" id="KW-0460">Magnesium</keyword>
<dbReference type="EMBL" id="MK314713">
    <property type="protein sequence ID" value="QCI57752.1"/>
    <property type="molecule type" value="Genomic_DNA"/>
</dbReference>
<evidence type="ECO:0000256" key="5">
    <source>
        <dbReference type="ARBA" id="ARBA00022801"/>
    </source>
</evidence>
<dbReference type="Pfam" id="PF04848">
    <property type="entry name" value="Pox_A22"/>
    <property type="match status" value="1"/>
</dbReference>